<evidence type="ECO:0000313" key="2">
    <source>
        <dbReference type="Proteomes" id="UP000463051"/>
    </source>
</evidence>
<proteinExistence type="predicted"/>
<dbReference type="Proteomes" id="UP000463051">
    <property type="component" value="Unassembled WGS sequence"/>
</dbReference>
<dbReference type="Pfam" id="PF22399">
    <property type="entry name" value="DUF6979"/>
    <property type="match status" value="1"/>
</dbReference>
<protein>
    <submittedName>
        <fullName evidence="1">Uncharacterized protein</fullName>
    </submittedName>
</protein>
<gene>
    <name evidence="1" type="ORF">GJB61_12300</name>
</gene>
<dbReference type="AlphaFoldDB" id="A0A7X2H588"/>
<name>A0A7X2H588_9BACL</name>
<dbReference type="InterPro" id="IPR053917">
    <property type="entry name" value="DUF6979"/>
</dbReference>
<accession>A0A7X2H588</accession>
<reference evidence="1 2" key="1">
    <citation type="submission" date="2019-11" db="EMBL/GenBank/DDBJ databases">
        <title>Paenibacillus monticola sp. nov., a novel PGPR strain isolated from mountain sample in China.</title>
        <authorList>
            <person name="Zhao Q."/>
            <person name="Li H.-P."/>
            <person name="Zhang J.-L."/>
        </authorList>
    </citation>
    <scope>NUCLEOTIDE SEQUENCE [LARGE SCALE GENOMIC DNA]</scope>
    <source>
        <strain evidence="1 2">LC-T2</strain>
    </source>
</reference>
<evidence type="ECO:0000313" key="1">
    <source>
        <dbReference type="EMBL" id="MRN53772.1"/>
    </source>
</evidence>
<organism evidence="1 2">
    <name type="scientific">Paenibacillus monticola</name>
    <dbReference type="NCBI Taxonomy" id="2666075"/>
    <lineage>
        <taxon>Bacteria</taxon>
        <taxon>Bacillati</taxon>
        <taxon>Bacillota</taxon>
        <taxon>Bacilli</taxon>
        <taxon>Bacillales</taxon>
        <taxon>Paenibacillaceae</taxon>
        <taxon>Paenibacillus</taxon>
    </lineage>
</organism>
<comment type="caution">
    <text evidence="1">The sequence shown here is derived from an EMBL/GenBank/DDBJ whole genome shotgun (WGS) entry which is preliminary data.</text>
</comment>
<sequence length="70" mass="7982">MNEERSEPLNAWNEVALDVFGESTWAQRKSCSKNAFLGLCEVGIVKGIVKVTMPSEVHHRTTRSMPFRQF</sequence>
<keyword evidence="2" id="KW-1185">Reference proteome</keyword>
<dbReference type="EMBL" id="WJXB01000003">
    <property type="protein sequence ID" value="MRN53772.1"/>
    <property type="molecule type" value="Genomic_DNA"/>
</dbReference>